<evidence type="ECO:0000313" key="3">
    <source>
        <dbReference type="EMBL" id="ODQ72834.1"/>
    </source>
</evidence>
<dbReference type="Pfam" id="PF13391">
    <property type="entry name" value="HNH_2"/>
    <property type="match status" value="1"/>
</dbReference>
<sequence length="298" mass="33598">MPINRVAWRNVHFYDASTGATLGGFYQKGSLTEATVVWILANVLLVVEDHWTVRFRASGRAITPSSNSVVPGDYDIYSKGTIRVSDEAWFSRLISDAVSGREDAFRDGVRARDGKCVISGEVNDGALWGVWAGFQAAHVFPLEHENLWIQFNCGRWITNMDGVVGSSKINSPQNGLLMSESLHTRFDQYLFSINPDDSHKVITFMPNHWGIDGRILDPICRQPNHPNHVSDEVLRWHFRQCVLANMRGAGEPVFETDFPAGTDMMETLRAEPYGKERFEMELTSRLRFMAGEGDVRSQ</sequence>
<proteinExistence type="predicted"/>
<dbReference type="OrthoDB" id="3433692at2759"/>
<feature type="domain" description="HNH nuclease" evidence="1">
    <location>
        <begin position="116"/>
        <end position="194"/>
    </location>
</feature>
<evidence type="ECO:0000259" key="1">
    <source>
        <dbReference type="Pfam" id="PF13391"/>
    </source>
</evidence>
<feature type="domain" description="DUF7881" evidence="2">
    <location>
        <begin position="8"/>
        <end position="82"/>
    </location>
</feature>
<accession>A0A1E3Q5R2</accession>
<protein>
    <submittedName>
        <fullName evidence="3">Uncharacterized protein</fullName>
    </submittedName>
</protein>
<dbReference type="EMBL" id="KV454295">
    <property type="protein sequence ID" value="ODQ72834.1"/>
    <property type="molecule type" value="Genomic_DNA"/>
</dbReference>
<organism evidence="3 4">
    <name type="scientific">Lipomyces starkeyi NRRL Y-11557</name>
    <dbReference type="NCBI Taxonomy" id="675824"/>
    <lineage>
        <taxon>Eukaryota</taxon>
        <taxon>Fungi</taxon>
        <taxon>Dikarya</taxon>
        <taxon>Ascomycota</taxon>
        <taxon>Saccharomycotina</taxon>
        <taxon>Lipomycetes</taxon>
        <taxon>Lipomycetales</taxon>
        <taxon>Lipomycetaceae</taxon>
        <taxon>Lipomyces</taxon>
    </lineage>
</organism>
<dbReference type="Proteomes" id="UP000094385">
    <property type="component" value="Unassembled WGS sequence"/>
</dbReference>
<dbReference type="Pfam" id="PF25324">
    <property type="entry name" value="DUF7881"/>
    <property type="match status" value="1"/>
</dbReference>
<evidence type="ECO:0000259" key="2">
    <source>
        <dbReference type="Pfam" id="PF25324"/>
    </source>
</evidence>
<keyword evidence="4" id="KW-1185">Reference proteome</keyword>
<evidence type="ECO:0000313" key="4">
    <source>
        <dbReference type="Proteomes" id="UP000094385"/>
    </source>
</evidence>
<dbReference type="InterPro" id="IPR057203">
    <property type="entry name" value="DUF7881"/>
</dbReference>
<gene>
    <name evidence="3" type="ORF">LIPSTDRAFT_4205</name>
</gene>
<name>A0A1E3Q5R2_LIPST</name>
<dbReference type="STRING" id="675824.A0A1E3Q5R2"/>
<reference evidence="3 4" key="1">
    <citation type="journal article" date="2016" name="Proc. Natl. Acad. Sci. U.S.A.">
        <title>Comparative genomics of biotechnologically important yeasts.</title>
        <authorList>
            <person name="Riley R."/>
            <person name="Haridas S."/>
            <person name="Wolfe K.H."/>
            <person name="Lopes M.R."/>
            <person name="Hittinger C.T."/>
            <person name="Goeker M."/>
            <person name="Salamov A.A."/>
            <person name="Wisecaver J.H."/>
            <person name="Long T.M."/>
            <person name="Calvey C.H."/>
            <person name="Aerts A.L."/>
            <person name="Barry K.W."/>
            <person name="Choi C."/>
            <person name="Clum A."/>
            <person name="Coughlan A.Y."/>
            <person name="Deshpande S."/>
            <person name="Douglass A.P."/>
            <person name="Hanson S.J."/>
            <person name="Klenk H.-P."/>
            <person name="LaButti K.M."/>
            <person name="Lapidus A."/>
            <person name="Lindquist E.A."/>
            <person name="Lipzen A.M."/>
            <person name="Meier-Kolthoff J.P."/>
            <person name="Ohm R.A."/>
            <person name="Otillar R.P."/>
            <person name="Pangilinan J.L."/>
            <person name="Peng Y."/>
            <person name="Rokas A."/>
            <person name="Rosa C.A."/>
            <person name="Scheuner C."/>
            <person name="Sibirny A.A."/>
            <person name="Slot J.C."/>
            <person name="Stielow J.B."/>
            <person name="Sun H."/>
            <person name="Kurtzman C.P."/>
            <person name="Blackwell M."/>
            <person name="Grigoriev I.V."/>
            <person name="Jeffries T.W."/>
        </authorList>
    </citation>
    <scope>NUCLEOTIDE SEQUENCE [LARGE SCALE GENOMIC DNA]</scope>
    <source>
        <strain evidence="3 4">NRRL Y-11557</strain>
    </source>
</reference>
<dbReference type="InterPro" id="IPR003615">
    <property type="entry name" value="HNH_nuc"/>
</dbReference>
<dbReference type="AlphaFoldDB" id="A0A1E3Q5R2"/>